<feature type="chain" id="PRO_5025389382" evidence="1">
    <location>
        <begin position="18"/>
        <end position="77"/>
    </location>
</feature>
<name>A0A6B0U4X9_IXORI</name>
<feature type="signal peptide" evidence="1">
    <location>
        <begin position="1"/>
        <end position="17"/>
    </location>
</feature>
<dbReference type="AlphaFoldDB" id="A0A6B0U4X9"/>
<evidence type="ECO:0000256" key="1">
    <source>
        <dbReference type="SAM" id="SignalP"/>
    </source>
</evidence>
<proteinExistence type="predicted"/>
<protein>
    <submittedName>
        <fullName evidence="2">Putative secreted protein</fullName>
    </submittedName>
</protein>
<keyword evidence="1" id="KW-0732">Signal</keyword>
<reference evidence="2" key="1">
    <citation type="submission" date="2019-12" db="EMBL/GenBank/DDBJ databases">
        <title>An insight into the sialome of adult female Ixodes ricinus ticks feeding for 6 days.</title>
        <authorList>
            <person name="Perner J."/>
            <person name="Ribeiro J.M.C."/>
        </authorList>
    </citation>
    <scope>NUCLEOTIDE SEQUENCE</scope>
    <source>
        <strain evidence="2">Semi-engorged</strain>
        <tissue evidence="2">Salivary glands</tissue>
    </source>
</reference>
<dbReference type="EMBL" id="GIFC01001731">
    <property type="protein sequence ID" value="MXU83814.1"/>
    <property type="molecule type" value="Transcribed_RNA"/>
</dbReference>
<evidence type="ECO:0000313" key="2">
    <source>
        <dbReference type="EMBL" id="MXU83814.1"/>
    </source>
</evidence>
<organism evidence="2">
    <name type="scientific">Ixodes ricinus</name>
    <name type="common">Common tick</name>
    <name type="synonym">Acarus ricinus</name>
    <dbReference type="NCBI Taxonomy" id="34613"/>
    <lineage>
        <taxon>Eukaryota</taxon>
        <taxon>Metazoa</taxon>
        <taxon>Ecdysozoa</taxon>
        <taxon>Arthropoda</taxon>
        <taxon>Chelicerata</taxon>
        <taxon>Arachnida</taxon>
        <taxon>Acari</taxon>
        <taxon>Parasitiformes</taxon>
        <taxon>Ixodida</taxon>
        <taxon>Ixodoidea</taxon>
        <taxon>Ixodidae</taxon>
        <taxon>Ixodinae</taxon>
        <taxon>Ixodes</taxon>
    </lineage>
</organism>
<accession>A0A6B0U4X9</accession>
<sequence>MMVIFMTPFIFSSATFCQSIVGSMGGRSTEEGGACPLFFSARVSSIKCGPTPHNDYPPLELHSLRPISAIGRSARSG</sequence>